<proteinExistence type="inferred from homology"/>
<evidence type="ECO:0000256" key="1">
    <source>
        <dbReference type="ARBA" id="ARBA00008857"/>
    </source>
</evidence>
<dbReference type="InterPro" id="IPR038488">
    <property type="entry name" value="Integrase_DNA-bd_sf"/>
</dbReference>
<dbReference type="InterPro" id="IPR025166">
    <property type="entry name" value="Integrase_DNA_bind_dom"/>
</dbReference>
<evidence type="ECO:0000256" key="2">
    <source>
        <dbReference type="ARBA" id="ARBA00022908"/>
    </source>
</evidence>
<dbReference type="RefSeq" id="WP_209092119.1">
    <property type="nucleotide sequence ID" value="NZ_BAAADY010000005.1"/>
</dbReference>
<organism evidence="4 5">
    <name type="scientific">Sphingomonas trueperi</name>
    <dbReference type="NCBI Taxonomy" id="53317"/>
    <lineage>
        <taxon>Bacteria</taxon>
        <taxon>Pseudomonadati</taxon>
        <taxon>Pseudomonadota</taxon>
        <taxon>Alphaproteobacteria</taxon>
        <taxon>Sphingomonadales</taxon>
        <taxon>Sphingomonadaceae</taxon>
        <taxon>Sphingomonas</taxon>
    </lineage>
</organism>
<accession>A0A7X6BCE9</accession>
<dbReference type="PANTHER" id="PTHR30629">
    <property type="entry name" value="PROPHAGE INTEGRASE"/>
    <property type="match status" value="1"/>
</dbReference>
<sequence>MSDLSIRKAKTREKAYKLYDELGPYLIVSPSSSRLWRMKFKHRGLEKRLSFGSYPEVSLRDARKLRDDAREVFAEGKDA</sequence>
<comment type="similarity">
    <text evidence="1">Belongs to the 'phage' integrase family.</text>
</comment>
<dbReference type="Proteomes" id="UP000531251">
    <property type="component" value="Unassembled WGS sequence"/>
</dbReference>
<keyword evidence="5" id="KW-1185">Reference proteome</keyword>
<reference evidence="4 5" key="1">
    <citation type="submission" date="2020-03" db="EMBL/GenBank/DDBJ databases">
        <title>Genomic Encyclopedia of Type Strains, Phase IV (KMG-IV): sequencing the most valuable type-strain genomes for metagenomic binning, comparative biology and taxonomic classification.</title>
        <authorList>
            <person name="Goeker M."/>
        </authorList>
    </citation>
    <scope>NUCLEOTIDE SEQUENCE [LARGE SCALE GENOMIC DNA]</scope>
    <source>
        <strain evidence="4 5">DSM 7225</strain>
    </source>
</reference>
<dbReference type="GO" id="GO:0015074">
    <property type="term" value="P:DNA integration"/>
    <property type="evidence" value="ECO:0007669"/>
    <property type="project" value="UniProtKB-KW"/>
</dbReference>
<dbReference type="EMBL" id="JAATJB010000002">
    <property type="protein sequence ID" value="NJB96811.1"/>
    <property type="molecule type" value="Genomic_DNA"/>
</dbReference>
<evidence type="ECO:0000313" key="4">
    <source>
        <dbReference type="EMBL" id="NJB96811.1"/>
    </source>
</evidence>
<dbReference type="AlphaFoldDB" id="A0A7X6BCE9"/>
<feature type="domain" description="Integrase DNA-binding" evidence="3">
    <location>
        <begin position="2"/>
        <end position="78"/>
    </location>
</feature>
<dbReference type="Gene3D" id="3.30.160.390">
    <property type="entry name" value="Integrase, DNA-binding domain"/>
    <property type="match status" value="1"/>
</dbReference>
<dbReference type="Pfam" id="PF13356">
    <property type="entry name" value="Arm-DNA-bind_3"/>
    <property type="match status" value="1"/>
</dbReference>
<dbReference type="PANTHER" id="PTHR30629:SF2">
    <property type="entry name" value="PROPHAGE INTEGRASE INTS-RELATED"/>
    <property type="match status" value="1"/>
</dbReference>
<evidence type="ECO:0000259" key="3">
    <source>
        <dbReference type="Pfam" id="PF13356"/>
    </source>
</evidence>
<protein>
    <recommendedName>
        <fullName evidence="3">Integrase DNA-binding domain-containing protein</fullName>
    </recommendedName>
</protein>
<dbReference type="InterPro" id="IPR050808">
    <property type="entry name" value="Phage_Integrase"/>
</dbReference>
<gene>
    <name evidence="4" type="ORF">GGR89_001111</name>
</gene>
<keyword evidence="2" id="KW-0229">DNA integration</keyword>
<name>A0A7X6BCE9_9SPHN</name>
<evidence type="ECO:0000313" key="5">
    <source>
        <dbReference type="Proteomes" id="UP000531251"/>
    </source>
</evidence>
<comment type="caution">
    <text evidence="4">The sequence shown here is derived from an EMBL/GenBank/DDBJ whole genome shotgun (WGS) entry which is preliminary data.</text>
</comment>